<dbReference type="EMBL" id="JAUIQD010000001">
    <property type="protein sequence ID" value="KAK3363810.1"/>
    <property type="molecule type" value="Genomic_DNA"/>
</dbReference>
<proteinExistence type="predicted"/>
<dbReference type="AlphaFoldDB" id="A0AAJ0MKH2"/>
<evidence type="ECO:0000313" key="2">
    <source>
        <dbReference type="EMBL" id="KAK3363810.1"/>
    </source>
</evidence>
<sequence length="201" mass="21743">MGVSSKECMAARTRPHGGTPGSPSSRPSGKKATTSCGYTLSSAFCSSSGQWELSAMYYPWRSTWSNWAAGVNLKIDAPSRRAGLGGGGREHQPTRLEPLLAVPPAARRLGRGGRQLHRHAARLHALFHHEWHRVTGGLVLSLDQIATLRDGAHPHPLGGCRRAPHAVACPPGRVRPRRLARWHGSPVQAGARCLLESQERI</sequence>
<evidence type="ECO:0000313" key="3">
    <source>
        <dbReference type="Proteomes" id="UP001275084"/>
    </source>
</evidence>
<gene>
    <name evidence="2" type="ORF">B0T25DRAFT_54166</name>
</gene>
<organism evidence="2 3">
    <name type="scientific">Lasiosphaeria hispida</name>
    <dbReference type="NCBI Taxonomy" id="260671"/>
    <lineage>
        <taxon>Eukaryota</taxon>
        <taxon>Fungi</taxon>
        <taxon>Dikarya</taxon>
        <taxon>Ascomycota</taxon>
        <taxon>Pezizomycotina</taxon>
        <taxon>Sordariomycetes</taxon>
        <taxon>Sordariomycetidae</taxon>
        <taxon>Sordariales</taxon>
        <taxon>Lasiosphaeriaceae</taxon>
        <taxon>Lasiosphaeria</taxon>
    </lineage>
</organism>
<feature type="region of interest" description="Disordered" evidence="1">
    <location>
        <begin position="1"/>
        <end position="32"/>
    </location>
</feature>
<name>A0AAJ0MKH2_9PEZI</name>
<reference evidence="2" key="2">
    <citation type="submission" date="2023-06" db="EMBL/GenBank/DDBJ databases">
        <authorList>
            <consortium name="Lawrence Berkeley National Laboratory"/>
            <person name="Haridas S."/>
            <person name="Hensen N."/>
            <person name="Bonometti L."/>
            <person name="Westerberg I."/>
            <person name="Brannstrom I.O."/>
            <person name="Guillou S."/>
            <person name="Cros-Aarteil S."/>
            <person name="Calhoun S."/>
            <person name="Kuo A."/>
            <person name="Mondo S."/>
            <person name="Pangilinan J."/>
            <person name="Riley R."/>
            <person name="Labutti K."/>
            <person name="Andreopoulos B."/>
            <person name="Lipzen A."/>
            <person name="Chen C."/>
            <person name="Yanf M."/>
            <person name="Daum C."/>
            <person name="Ng V."/>
            <person name="Clum A."/>
            <person name="Steindorff A."/>
            <person name="Ohm R."/>
            <person name="Martin F."/>
            <person name="Silar P."/>
            <person name="Natvig D."/>
            <person name="Lalanne C."/>
            <person name="Gautier V."/>
            <person name="Ament-Velasquez S.L."/>
            <person name="Kruys A."/>
            <person name="Hutchinson M.I."/>
            <person name="Powell A.J."/>
            <person name="Barry K."/>
            <person name="Miller A.N."/>
            <person name="Grigoriev I.V."/>
            <person name="Debuchy R."/>
            <person name="Gladieux P."/>
            <person name="Thoren M.H."/>
            <person name="Johannesson H."/>
        </authorList>
    </citation>
    <scope>NUCLEOTIDE SEQUENCE</scope>
    <source>
        <strain evidence="2">CBS 955.72</strain>
    </source>
</reference>
<keyword evidence="3" id="KW-1185">Reference proteome</keyword>
<protein>
    <submittedName>
        <fullName evidence="2">Uncharacterized protein</fullName>
    </submittedName>
</protein>
<evidence type="ECO:0000256" key="1">
    <source>
        <dbReference type="SAM" id="MobiDB-lite"/>
    </source>
</evidence>
<accession>A0AAJ0MKH2</accession>
<comment type="caution">
    <text evidence="2">The sequence shown here is derived from an EMBL/GenBank/DDBJ whole genome shotgun (WGS) entry which is preliminary data.</text>
</comment>
<reference evidence="2" key="1">
    <citation type="journal article" date="2023" name="Mol. Phylogenet. Evol.">
        <title>Genome-scale phylogeny and comparative genomics of the fungal order Sordariales.</title>
        <authorList>
            <person name="Hensen N."/>
            <person name="Bonometti L."/>
            <person name="Westerberg I."/>
            <person name="Brannstrom I.O."/>
            <person name="Guillou S."/>
            <person name="Cros-Aarteil S."/>
            <person name="Calhoun S."/>
            <person name="Haridas S."/>
            <person name="Kuo A."/>
            <person name="Mondo S."/>
            <person name="Pangilinan J."/>
            <person name="Riley R."/>
            <person name="LaButti K."/>
            <person name="Andreopoulos B."/>
            <person name="Lipzen A."/>
            <person name="Chen C."/>
            <person name="Yan M."/>
            <person name="Daum C."/>
            <person name="Ng V."/>
            <person name="Clum A."/>
            <person name="Steindorff A."/>
            <person name="Ohm R.A."/>
            <person name="Martin F."/>
            <person name="Silar P."/>
            <person name="Natvig D.O."/>
            <person name="Lalanne C."/>
            <person name="Gautier V."/>
            <person name="Ament-Velasquez S.L."/>
            <person name="Kruys A."/>
            <person name="Hutchinson M.I."/>
            <person name="Powell A.J."/>
            <person name="Barry K."/>
            <person name="Miller A.N."/>
            <person name="Grigoriev I.V."/>
            <person name="Debuchy R."/>
            <person name="Gladieux P."/>
            <person name="Hiltunen Thoren M."/>
            <person name="Johannesson H."/>
        </authorList>
    </citation>
    <scope>NUCLEOTIDE SEQUENCE</scope>
    <source>
        <strain evidence="2">CBS 955.72</strain>
    </source>
</reference>
<dbReference type="Proteomes" id="UP001275084">
    <property type="component" value="Unassembled WGS sequence"/>
</dbReference>